<evidence type="ECO:0000256" key="5">
    <source>
        <dbReference type="ARBA" id="ARBA00023110"/>
    </source>
</evidence>
<name>A0A3N2DNY7_9GAMM</name>
<keyword evidence="7 9" id="KW-0413">Isomerase</keyword>
<evidence type="ECO:0000313" key="12">
    <source>
        <dbReference type="EMBL" id="ROS01412.1"/>
    </source>
</evidence>
<dbReference type="PROSITE" id="PS50059">
    <property type="entry name" value="FKBP_PPIASE"/>
    <property type="match status" value="1"/>
</dbReference>
<sequence>MSIVNANSVISIHYTLRNEEGETLDSSEGQQPLNYLHGAGNIIPGLENALAGLNTGDSFSVTVQPEQGYGELNPDMIQKVPRSAFEGFEGELVAGMPLTASGANGETMNVTIIEVDDEHVTVNGNHPLAGMVLCFSGTVEAVREATSEELEHGHAH</sequence>
<dbReference type="GO" id="GO:0005737">
    <property type="term" value="C:cytoplasm"/>
    <property type="evidence" value="ECO:0007669"/>
    <property type="project" value="UniProtKB-SubCell"/>
</dbReference>
<keyword evidence="4" id="KW-0963">Cytoplasm</keyword>
<dbReference type="InterPro" id="IPR046357">
    <property type="entry name" value="PPIase_dom_sf"/>
</dbReference>
<dbReference type="Pfam" id="PF00254">
    <property type="entry name" value="FKBP_C"/>
    <property type="match status" value="1"/>
</dbReference>
<comment type="function">
    <text evidence="8">Also involved in hydrogenase metallocenter assembly, probably by participating in the nickel insertion step. This function in hydrogenase biosynthesis requires chaperone activity and the presence of the metal-binding domain, but not PPIase activity.</text>
</comment>
<evidence type="ECO:0000259" key="11">
    <source>
        <dbReference type="PROSITE" id="PS50059"/>
    </source>
</evidence>
<dbReference type="SUPFAM" id="SSF54534">
    <property type="entry name" value="FKBP-like"/>
    <property type="match status" value="1"/>
</dbReference>
<accession>A0A3N2DNY7</accession>
<comment type="similarity">
    <text evidence="3 10">Belongs to the FKBP-type PPIase family.</text>
</comment>
<evidence type="ECO:0000256" key="4">
    <source>
        <dbReference type="ARBA" id="ARBA00022490"/>
    </source>
</evidence>
<comment type="subcellular location">
    <subcellularLocation>
        <location evidence="2">Cytoplasm</location>
    </subcellularLocation>
</comment>
<evidence type="ECO:0000256" key="3">
    <source>
        <dbReference type="ARBA" id="ARBA00006577"/>
    </source>
</evidence>
<evidence type="ECO:0000256" key="1">
    <source>
        <dbReference type="ARBA" id="ARBA00000971"/>
    </source>
</evidence>
<keyword evidence="6" id="KW-0143">Chaperone</keyword>
<protein>
    <recommendedName>
        <fullName evidence="10">Peptidyl-prolyl cis-trans isomerase</fullName>
        <ecNumber evidence="10">5.2.1.8</ecNumber>
    </recommendedName>
</protein>
<evidence type="ECO:0000256" key="6">
    <source>
        <dbReference type="ARBA" id="ARBA00023186"/>
    </source>
</evidence>
<evidence type="ECO:0000256" key="8">
    <source>
        <dbReference type="ARBA" id="ARBA00037071"/>
    </source>
</evidence>
<evidence type="ECO:0000256" key="7">
    <source>
        <dbReference type="ARBA" id="ARBA00023235"/>
    </source>
</evidence>
<gene>
    <name evidence="12" type="ORF">EDC56_1853</name>
</gene>
<evidence type="ECO:0000256" key="10">
    <source>
        <dbReference type="RuleBase" id="RU003915"/>
    </source>
</evidence>
<dbReference type="GO" id="GO:0042026">
    <property type="term" value="P:protein refolding"/>
    <property type="evidence" value="ECO:0007669"/>
    <property type="project" value="UniProtKB-ARBA"/>
</dbReference>
<dbReference type="Gene3D" id="3.10.50.40">
    <property type="match status" value="1"/>
</dbReference>
<dbReference type="PANTHER" id="PTHR47861">
    <property type="entry name" value="FKBP-TYPE PEPTIDYL-PROLYL CIS-TRANS ISOMERASE SLYD"/>
    <property type="match status" value="1"/>
</dbReference>
<keyword evidence="5 9" id="KW-0697">Rotamase</keyword>
<evidence type="ECO:0000256" key="9">
    <source>
        <dbReference type="PROSITE-ProRule" id="PRU00277"/>
    </source>
</evidence>
<feature type="domain" description="PPIase FKBP-type" evidence="11">
    <location>
        <begin position="7"/>
        <end position="96"/>
    </location>
</feature>
<dbReference type="RefSeq" id="WP_211333627.1">
    <property type="nucleotide sequence ID" value="NZ_RKHR01000004.1"/>
</dbReference>
<keyword evidence="13" id="KW-1185">Reference proteome</keyword>
<reference evidence="12 13" key="1">
    <citation type="submission" date="2018-11" db="EMBL/GenBank/DDBJ databases">
        <title>Genomic Encyclopedia of Type Strains, Phase IV (KMG-IV): sequencing the most valuable type-strain genomes for metagenomic binning, comparative biology and taxonomic classification.</title>
        <authorList>
            <person name="Goeker M."/>
        </authorList>
    </citation>
    <scope>NUCLEOTIDE SEQUENCE [LARGE SCALE GENOMIC DNA]</scope>
    <source>
        <strain evidence="12 13">DSM 100316</strain>
    </source>
</reference>
<dbReference type="PANTHER" id="PTHR47861:SF3">
    <property type="entry name" value="FKBP-TYPE PEPTIDYL-PROLYL CIS-TRANS ISOMERASE SLYD"/>
    <property type="match status" value="1"/>
</dbReference>
<comment type="caution">
    <text evidence="12">The sequence shown here is derived from an EMBL/GenBank/DDBJ whole genome shotgun (WGS) entry which is preliminary data.</text>
</comment>
<dbReference type="Proteomes" id="UP000275394">
    <property type="component" value="Unassembled WGS sequence"/>
</dbReference>
<organism evidence="12 13">
    <name type="scientific">Sinobacterium caligoides</name>
    <dbReference type="NCBI Taxonomy" id="933926"/>
    <lineage>
        <taxon>Bacteria</taxon>
        <taxon>Pseudomonadati</taxon>
        <taxon>Pseudomonadota</taxon>
        <taxon>Gammaproteobacteria</taxon>
        <taxon>Cellvibrionales</taxon>
        <taxon>Spongiibacteraceae</taxon>
        <taxon>Sinobacterium</taxon>
    </lineage>
</organism>
<dbReference type="EC" id="5.2.1.8" evidence="10"/>
<dbReference type="GO" id="GO:0003755">
    <property type="term" value="F:peptidyl-prolyl cis-trans isomerase activity"/>
    <property type="evidence" value="ECO:0007669"/>
    <property type="project" value="UniProtKB-UniRule"/>
</dbReference>
<dbReference type="AlphaFoldDB" id="A0A3N2DNY7"/>
<evidence type="ECO:0000313" key="13">
    <source>
        <dbReference type="Proteomes" id="UP000275394"/>
    </source>
</evidence>
<comment type="catalytic activity">
    <reaction evidence="1 9 10">
        <text>[protein]-peptidylproline (omega=180) = [protein]-peptidylproline (omega=0)</text>
        <dbReference type="Rhea" id="RHEA:16237"/>
        <dbReference type="Rhea" id="RHEA-COMP:10747"/>
        <dbReference type="Rhea" id="RHEA-COMP:10748"/>
        <dbReference type="ChEBI" id="CHEBI:83833"/>
        <dbReference type="ChEBI" id="CHEBI:83834"/>
        <dbReference type="EC" id="5.2.1.8"/>
    </reaction>
</comment>
<evidence type="ECO:0000256" key="2">
    <source>
        <dbReference type="ARBA" id="ARBA00004496"/>
    </source>
</evidence>
<dbReference type="EMBL" id="RKHR01000004">
    <property type="protein sequence ID" value="ROS01412.1"/>
    <property type="molecule type" value="Genomic_DNA"/>
</dbReference>
<dbReference type="InterPro" id="IPR001179">
    <property type="entry name" value="PPIase_FKBP_dom"/>
</dbReference>
<proteinExistence type="inferred from homology"/>